<proteinExistence type="predicted"/>
<gene>
    <name evidence="1" type="ORF">EB796_020297</name>
</gene>
<dbReference type="AlphaFoldDB" id="A0A7J7J669"/>
<dbReference type="Proteomes" id="UP000593567">
    <property type="component" value="Unassembled WGS sequence"/>
</dbReference>
<evidence type="ECO:0000313" key="1">
    <source>
        <dbReference type="EMBL" id="KAF6021397.1"/>
    </source>
</evidence>
<organism evidence="1 2">
    <name type="scientific">Bugula neritina</name>
    <name type="common">Brown bryozoan</name>
    <name type="synonym">Sertularia neritina</name>
    <dbReference type="NCBI Taxonomy" id="10212"/>
    <lineage>
        <taxon>Eukaryota</taxon>
        <taxon>Metazoa</taxon>
        <taxon>Spiralia</taxon>
        <taxon>Lophotrochozoa</taxon>
        <taxon>Bryozoa</taxon>
        <taxon>Gymnolaemata</taxon>
        <taxon>Cheilostomatida</taxon>
        <taxon>Flustrina</taxon>
        <taxon>Buguloidea</taxon>
        <taxon>Bugulidae</taxon>
        <taxon>Bugula</taxon>
    </lineage>
</organism>
<name>A0A7J7J669_BUGNE</name>
<evidence type="ECO:0000313" key="2">
    <source>
        <dbReference type="Proteomes" id="UP000593567"/>
    </source>
</evidence>
<keyword evidence="2" id="KW-1185">Reference proteome</keyword>
<dbReference type="EMBL" id="VXIV02003048">
    <property type="protein sequence ID" value="KAF6021397.1"/>
    <property type="molecule type" value="Genomic_DNA"/>
</dbReference>
<accession>A0A7J7J669</accession>
<comment type="caution">
    <text evidence="1">The sequence shown here is derived from an EMBL/GenBank/DDBJ whole genome shotgun (WGS) entry which is preliminary data.</text>
</comment>
<protein>
    <submittedName>
        <fullName evidence="1">Uncharacterized protein</fullName>
    </submittedName>
</protein>
<sequence length="435" mass="48564">MKKVIGYKKEVTNEVEACYNNLMLNRNELQKVQSKLNHLIQNSHVAEKVKQRKGVTEELSKVVLDKPAISKPQALCQTNEKDAPLLGASLVTVPSSLTFISEHKTMYCSQCLAACFRQNGDLLVGTSDGLYVLRRGEDKLSVCSTKVKSVTSVVEHHQNVFILHRKDDISKVEMYSDKGFPYKSKELFQFHRISDVEAVMGVSDRYVVVTHPDIDEMIIYDFISQKIARDYCSLDGLQFLPDGCLLGVWQGILQKYKIKDEKLVEIWTCNNIKDGYSPCTDSDGLIYVTAKSSKKIYVVSSQDERVGSLLGVSLVTVPSSLTFISEHETTSSCLSACFRQNGDLLVGTVCGLNVLCKGKDKLSVCSTDVKSVTSVVEHHQNVFILHAAPDAWKVEMCLTSDTTKRKGLFQFPRTSNTAAVMAVSDRYVVIDNPRY</sequence>
<reference evidence="1" key="1">
    <citation type="submission" date="2020-06" db="EMBL/GenBank/DDBJ databases">
        <title>Draft genome of Bugula neritina, a colonial animal packing powerful symbionts and potential medicines.</title>
        <authorList>
            <person name="Rayko M."/>
        </authorList>
    </citation>
    <scope>NUCLEOTIDE SEQUENCE [LARGE SCALE GENOMIC DNA]</scope>
    <source>
        <strain evidence="1">Kwan_BN1</strain>
    </source>
</reference>
<dbReference type="SUPFAM" id="SSF63829">
    <property type="entry name" value="Calcium-dependent phosphotriesterase"/>
    <property type="match status" value="1"/>
</dbReference>